<dbReference type="AlphaFoldDB" id="A0A6G0WZT1"/>
<name>A0A6G0WZT1_9STRA</name>
<protein>
    <submittedName>
        <fullName evidence="2">Uncharacterized protein</fullName>
    </submittedName>
</protein>
<proteinExistence type="predicted"/>
<dbReference type="VEuPathDB" id="FungiDB:AeMF1_021306"/>
<sequence>MEQDRITLGQIVGLLGSISRRLDVLEKQVQCMPGRIWTDLGERVPLPVGGVDVSHSLRLAFQAFTNSILESTKQTVERTTMPPPPQNFSRRTTKPVAEQAPPVERSTPNTLEAPRQLPTEYAEFKWSDGTIHPMPEDFEMPKKVNTRIMWGLWFHGDQDRNICPFRNFQRKDFTSNISRNCLWTARRVMNALVHIALANRWVPDEEAISLLGPNAFEILFEKTFNELIKPPSDNYDIGEKPAVIPKRLAKFSYTNVYKSCLATRKPRIERDPINLPPDWEFPQTTCRAMWRLWFHGDRPRGVGPLRHLRSIDFRQSGGKVAESASRIPAARGLMEKLVEIAEEHGFIKSADELNAATDATTLDSIFEDAFDILLNYNPEGNLAGDEQGLLRSYKAGEYSYLTVINVMREQQRKRKRT</sequence>
<accession>A0A6G0WZT1</accession>
<dbReference type="EMBL" id="VJMJ01000126">
    <property type="protein sequence ID" value="KAF0733132.1"/>
    <property type="molecule type" value="Genomic_DNA"/>
</dbReference>
<feature type="region of interest" description="Disordered" evidence="1">
    <location>
        <begin position="73"/>
        <end position="110"/>
    </location>
</feature>
<gene>
    <name evidence="2" type="ORF">Ae201684_009953</name>
</gene>
<evidence type="ECO:0000313" key="2">
    <source>
        <dbReference type="EMBL" id="KAF0733132.1"/>
    </source>
</evidence>
<dbReference type="Proteomes" id="UP000481153">
    <property type="component" value="Unassembled WGS sequence"/>
</dbReference>
<evidence type="ECO:0000313" key="3">
    <source>
        <dbReference type="Proteomes" id="UP000481153"/>
    </source>
</evidence>
<evidence type="ECO:0000256" key="1">
    <source>
        <dbReference type="SAM" id="MobiDB-lite"/>
    </source>
</evidence>
<comment type="caution">
    <text evidence="2">The sequence shown here is derived from an EMBL/GenBank/DDBJ whole genome shotgun (WGS) entry which is preliminary data.</text>
</comment>
<keyword evidence="3" id="KW-1185">Reference proteome</keyword>
<reference evidence="2 3" key="1">
    <citation type="submission" date="2019-07" db="EMBL/GenBank/DDBJ databases">
        <title>Genomics analysis of Aphanomyces spp. identifies a new class of oomycete effector associated with host adaptation.</title>
        <authorList>
            <person name="Gaulin E."/>
        </authorList>
    </citation>
    <scope>NUCLEOTIDE SEQUENCE [LARGE SCALE GENOMIC DNA]</scope>
    <source>
        <strain evidence="2 3">ATCC 201684</strain>
    </source>
</reference>
<organism evidence="2 3">
    <name type="scientific">Aphanomyces euteiches</name>
    <dbReference type="NCBI Taxonomy" id="100861"/>
    <lineage>
        <taxon>Eukaryota</taxon>
        <taxon>Sar</taxon>
        <taxon>Stramenopiles</taxon>
        <taxon>Oomycota</taxon>
        <taxon>Saprolegniomycetes</taxon>
        <taxon>Saprolegniales</taxon>
        <taxon>Verrucalvaceae</taxon>
        <taxon>Aphanomyces</taxon>
    </lineage>
</organism>